<accession>A0A857DHL8</accession>
<dbReference type="InterPro" id="IPR000086">
    <property type="entry name" value="NUDIX_hydrolase_dom"/>
</dbReference>
<reference evidence="5 6" key="1">
    <citation type="submission" date="2019-12" db="EMBL/GenBank/DDBJ databases">
        <title>Sequence classification of anaerobic respiratory reductive dehalogenases: First we see many, then we see few.</title>
        <authorList>
            <person name="Molenda O."/>
            <person name="Puentes Jacome L.A."/>
            <person name="Cao X."/>
            <person name="Nesbo C.L."/>
            <person name="Tang S."/>
            <person name="Morson N."/>
            <person name="Patron J."/>
            <person name="Lomheim L."/>
            <person name="Wishart D.S."/>
            <person name="Edwards E.A."/>
        </authorList>
    </citation>
    <scope>NUCLEOTIDE SEQUENCE [LARGE SCALE GENOMIC DNA]</scope>
    <source>
        <strain evidence="5 6">12DCA</strain>
    </source>
</reference>
<keyword evidence="2 3" id="KW-0378">Hydrolase</keyword>
<dbReference type="GO" id="GO:0005829">
    <property type="term" value="C:cytosol"/>
    <property type="evidence" value="ECO:0007669"/>
    <property type="project" value="TreeGrafter"/>
</dbReference>
<dbReference type="PRINTS" id="PR00502">
    <property type="entry name" value="NUDIXFAMILY"/>
</dbReference>
<comment type="cofactor">
    <cofactor evidence="1">
        <name>Mg(2+)</name>
        <dbReference type="ChEBI" id="CHEBI:18420"/>
    </cofactor>
</comment>
<dbReference type="FunFam" id="3.90.79.10:FF:000024">
    <property type="entry name" value="ADP-ribose pyrophosphatase"/>
    <property type="match status" value="1"/>
</dbReference>
<dbReference type="InterPro" id="IPR015797">
    <property type="entry name" value="NUDIX_hydrolase-like_dom_sf"/>
</dbReference>
<organism evidence="5 6">
    <name type="scientific">Dehalobacter restrictus</name>
    <dbReference type="NCBI Taxonomy" id="55583"/>
    <lineage>
        <taxon>Bacteria</taxon>
        <taxon>Bacillati</taxon>
        <taxon>Bacillota</taxon>
        <taxon>Clostridia</taxon>
        <taxon>Eubacteriales</taxon>
        <taxon>Desulfitobacteriaceae</taxon>
        <taxon>Dehalobacter</taxon>
    </lineage>
</organism>
<evidence type="ECO:0000256" key="1">
    <source>
        <dbReference type="ARBA" id="ARBA00001946"/>
    </source>
</evidence>
<dbReference type="RefSeq" id="WP_025205492.1">
    <property type="nucleotide sequence ID" value="NZ_CP046996.1"/>
</dbReference>
<dbReference type="PROSITE" id="PS00893">
    <property type="entry name" value="NUDIX_BOX"/>
    <property type="match status" value="1"/>
</dbReference>
<dbReference type="InterPro" id="IPR020476">
    <property type="entry name" value="Nudix_hydrolase"/>
</dbReference>
<dbReference type="SUPFAM" id="SSF55811">
    <property type="entry name" value="Nudix"/>
    <property type="match status" value="1"/>
</dbReference>
<dbReference type="PROSITE" id="PS51462">
    <property type="entry name" value="NUDIX"/>
    <property type="match status" value="1"/>
</dbReference>
<evidence type="ECO:0000313" key="6">
    <source>
        <dbReference type="Proteomes" id="UP000430508"/>
    </source>
</evidence>
<evidence type="ECO:0000256" key="2">
    <source>
        <dbReference type="ARBA" id="ARBA00022801"/>
    </source>
</evidence>
<dbReference type="InterPro" id="IPR020084">
    <property type="entry name" value="NUDIX_hydrolase_CS"/>
</dbReference>
<evidence type="ECO:0000313" key="5">
    <source>
        <dbReference type="EMBL" id="QHA00397.1"/>
    </source>
</evidence>
<name>A0A857DHL8_9FIRM</name>
<sequence length="174" mass="19367">MDKIGLTEKCIAEQSVYSGKFISVNQDTVELPNGKTSIREIVRHPGAVAIVPEHEGKILMVRQYRYALDKETLEIPAGKMDPGEDPETCALRELREETGYEGELNYLGSFYTSPGFTDEIIHIYRAQHLSWSPLDCDEDEFLNVVAVPREQALQMAGSSGFFDAKTAIGLLLAL</sequence>
<dbReference type="PANTHER" id="PTHR11839:SF18">
    <property type="entry name" value="NUDIX HYDROLASE DOMAIN-CONTAINING PROTEIN"/>
    <property type="match status" value="1"/>
</dbReference>
<proteinExistence type="inferred from homology"/>
<dbReference type="Proteomes" id="UP000430508">
    <property type="component" value="Chromosome"/>
</dbReference>
<gene>
    <name evidence="5" type="ORF">GQ588_07000</name>
</gene>
<dbReference type="GO" id="GO:0006753">
    <property type="term" value="P:nucleoside phosphate metabolic process"/>
    <property type="evidence" value="ECO:0007669"/>
    <property type="project" value="TreeGrafter"/>
</dbReference>
<evidence type="ECO:0000259" key="4">
    <source>
        <dbReference type="PROSITE" id="PS51462"/>
    </source>
</evidence>
<dbReference type="PANTHER" id="PTHR11839">
    <property type="entry name" value="UDP/ADP-SUGAR PYROPHOSPHATASE"/>
    <property type="match status" value="1"/>
</dbReference>
<comment type="similarity">
    <text evidence="3">Belongs to the Nudix hydrolase family.</text>
</comment>
<dbReference type="GO" id="GO:0019693">
    <property type="term" value="P:ribose phosphate metabolic process"/>
    <property type="evidence" value="ECO:0007669"/>
    <property type="project" value="TreeGrafter"/>
</dbReference>
<dbReference type="EMBL" id="CP046996">
    <property type="protein sequence ID" value="QHA00397.1"/>
    <property type="molecule type" value="Genomic_DNA"/>
</dbReference>
<dbReference type="Gene3D" id="3.90.79.10">
    <property type="entry name" value="Nucleoside Triphosphate Pyrophosphohydrolase"/>
    <property type="match status" value="1"/>
</dbReference>
<dbReference type="CDD" id="cd03424">
    <property type="entry name" value="NUDIX_ADPRase_Nudt5_UGPPase_Nudt14"/>
    <property type="match status" value="1"/>
</dbReference>
<protein>
    <submittedName>
        <fullName evidence="5">NUDIX domain-containing protein</fullName>
    </submittedName>
</protein>
<feature type="domain" description="Nudix hydrolase" evidence="4">
    <location>
        <begin position="42"/>
        <end position="172"/>
    </location>
</feature>
<evidence type="ECO:0000256" key="3">
    <source>
        <dbReference type="RuleBase" id="RU003476"/>
    </source>
</evidence>
<dbReference type="AlphaFoldDB" id="A0A857DHL8"/>
<dbReference type="GO" id="GO:0016462">
    <property type="term" value="F:pyrophosphatase activity"/>
    <property type="evidence" value="ECO:0007669"/>
    <property type="project" value="UniProtKB-ARBA"/>
</dbReference>
<dbReference type="Pfam" id="PF00293">
    <property type="entry name" value="NUDIX"/>
    <property type="match status" value="1"/>
</dbReference>